<dbReference type="Pfam" id="PF00378">
    <property type="entry name" value="ECH_1"/>
    <property type="match status" value="1"/>
</dbReference>
<reference evidence="6" key="1">
    <citation type="journal article" date="2017" name="J. Biotechnol.">
        <title>Complete genome sequence of Novosphingobium resinovorum SA1, a versatile xenobiotic-degrading bacterium capable of utilizing sulfanilic acid.</title>
        <authorList>
            <person name="Hegedus B."/>
            <person name="Kos P.B."/>
            <person name="Balint B."/>
            <person name="Maroti G."/>
            <person name="Gan H.M."/>
            <person name="Perei K."/>
            <person name="Rakhely G."/>
        </authorList>
    </citation>
    <scope>NUCLEOTIDE SEQUENCE [LARGE SCALE GENOMIC DNA]</scope>
    <source>
        <strain evidence="6">SA1</strain>
    </source>
</reference>
<dbReference type="AlphaFoldDB" id="A0A1D8AEI9"/>
<evidence type="ECO:0000313" key="5">
    <source>
        <dbReference type="EMBL" id="AOR80520.1"/>
    </source>
</evidence>
<geneLocation type="plasmid" evidence="5 6">
    <name>pSA2</name>
</geneLocation>
<evidence type="ECO:0000256" key="3">
    <source>
        <dbReference type="ARBA" id="ARBA00023239"/>
    </source>
</evidence>
<dbReference type="SUPFAM" id="SSF52096">
    <property type="entry name" value="ClpP/crotonase"/>
    <property type="match status" value="1"/>
</dbReference>
<dbReference type="Gene3D" id="1.10.12.10">
    <property type="entry name" value="Lyase 2-enoyl-coa Hydratase, Chain A, domain 2"/>
    <property type="match status" value="1"/>
</dbReference>
<proteinExistence type="inferred from homology"/>
<dbReference type="InterPro" id="IPR001753">
    <property type="entry name" value="Enoyl-CoA_hydra/iso"/>
</dbReference>
<accession>A0A1D8AEI9</accession>
<dbReference type="GO" id="GO:0006635">
    <property type="term" value="P:fatty acid beta-oxidation"/>
    <property type="evidence" value="ECO:0007669"/>
    <property type="project" value="TreeGrafter"/>
</dbReference>
<keyword evidence="6" id="KW-1185">Reference proteome</keyword>
<keyword evidence="3" id="KW-0456">Lyase</keyword>
<dbReference type="CDD" id="cd06558">
    <property type="entry name" value="crotonase-like"/>
    <property type="match status" value="1"/>
</dbReference>
<keyword evidence="5" id="KW-0614">Plasmid</keyword>
<evidence type="ECO:0000256" key="1">
    <source>
        <dbReference type="ARBA" id="ARBA00005254"/>
    </source>
</evidence>
<evidence type="ECO:0000256" key="2">
    <source>
        <dbReference type="ARBA" id="ARBA00023098"/>
    </source>
</evidence>
<gene>
    <name evidence="5" type="ORF">BES08_27085</name>
</gene>
<comment type="similarity">
    <text evidence="1 4">Belongs to the enoyl-CoA hydratase/isomerase family.</text>
</comment>
<name>A0A1D8AEI9_9SPHN</name>
<dbReference type="FunFam" id="3.90.226.10:FF:000009">
    <property type="entry name" value="Carnitinyl-CoA dehydratase"/>
    <property type="match status" value="1"/>
</dbReference>
<dbReference type="GO" id="GO:0016829">
    <property type="term" value="F:lyase activity"/>
    <property type="evidence" value="ECO:0007669"/>
    <property type="project" value="UniProtKB-KW"/>
</dbReference>
<dbReference type="OrthoDB" id="7225138at2"/>
<dbReference type="PANTHER" id="PTHR11941:SF169">
    <property type="entry name" value="(7AS)-7A-METHYL-1,5-DIOXO-2,3,5,6,7,7A-HEXAHYDRO-1H-INDENE-CARBOXYL-COA HYDROLASE"/>
    <property type="match status" value="1"/>
</dbReference>
<evidence type="ECO:0000313" key="6">
    <source>
        <dbReference type="Proteomes" id="UP000094626"/>
    </source>
</evidence>
<sequence length="265" mass="27639">MSTNTEVTAKPATFELVDDHIAVITLNRPEKRNAINGEIARLVDGYLKEIEGNVAIRVAILASSLENVFCAGADIKEMAEGRGHELSTPDGGFAGLIDAQRRKPLIAAVRGAALGGGCELALACDMIVASDDARFGLPEVKRGLFAGAGGVHRLPRAIPRNVALELIATGDPMSAADARAYGLVNRVVPSAEVLGAALALARTIAANAPLAVTASLVVARQASERGDADLRELSLTLGGPVFASDDAQEGSRAFLEKRAPQWQGR</sequence>
<evidence type="ECO:0000256" key="4">
    <source>
        <dbReference type="RuleBase" id="RU003707"/>
    </source>
</evidence>
<dbReference type="PROSITE" id="PS00166">
    <property type="entry name" value="ENOYL_COA_HYDRATASE"/>
    <property type="match status" value="1"/>
</dbReference>
<dbReference type="InterPro" id="IPR029045">
    <property type="entry name" value="ClpP/crotonase-like_dom_sf"/>
</dbReference>
<dbReference type="Gene3D" id="3.90.226.10">
    <property type="entry name" value="2-enoyl-CoA Hydratase, Chain A, domain 1"/>
    <property type="match status" value="1"/>
</dbReference>
<protein>
    <submittedName>
        <fullName evidence="5">Enoyl-CoA hydratase</fullName>
    </submittedName>
</protein>
<keyword evidence="2" id="KW-0443">Lipid metabolism</keyword>
<dbReference type="InterPro" id="IPR018376">
    <property type="entry name" value="Enoyl-CoA_hyd/isom_CS"/>
</dbReference>
<organism evidence="5 6">
    <name type="scientific">Novosphingobium resinovorum</name>
    <dbReference type="NCBI Taxonomy" id="158500"/>
    <lineage>
        <taxon>Bacteria</taxon>
        <taxon>Pseudomonadati</taxon>
        <taxon>Pseudomonadota</taxon>
        <taxon>Alphaproteobacteria</taxon>
        <taxon>Sphingomonadales</taxon>
        <taxon>Sphingomonadaceae</taxon>
        <taxon>Novosphingobium</taxon>
    </lineage>
</organism>
<dbReference type="EMBL" id="CP017077">
    <property type="protein sequence ID" value="AOR80520.1"/>
    <property type="molecule type" value="Genomic_DNA"/>
</dbReference>
<dbReference type="InterPro" id="IPR014748">
    <property type="entry name" value="Enoyl-CoA_hydra_C"/>
</dbReference>
<dbReference type="Proteomes" id="UP000094626">
    <property type="component" value="Plasmid pSA2"/>
</dbReference>
<dbReference type="RefSeq" id="WP_069709907.1">
    <property type="nucleotide sequence ID" value="NZ_CP017077.1"/>
</dbReference>
<dbReference type="KEGG" id="nre:BES08_27085"/>
<dbReference type="PANTHER" id="PTHR11941">
    <property type="entry name" value="ENOYL-COA HYDRATASE-RELATED"/>
    <property type="match status" value="1"/>
</dbReference>